<dbReference type="PANTHER" id="PTHR23402">
    <property type="entry name" value="PROTEASE FAMILY C15 PYROGLUTAMYL-PEPTIDASE I-RELATED"/>
    <property type="match status" value="1"/>
</dbReference>
<keyword evidence="3" id="KW-0645">Protease</keyword>
<dbReference type="Pfam" id="PF01470">
    <property type="entry name" value="Peptidase_C15"/>
    <property type="match status" value="1"/>
</dbReference>
<dbReference type="GO" id="GO:0016920">
    <property type="term" value="F:pyroglutamyl-peptidase activity"/>
    <property type="evidence" value="ECO:0007669"/>
    <property type="project" value="InterPro"/>
</dbReference>
<gene>
    <name evidence="6" type="ORF">D4764_15G0001060</name>
</gene>
<dbReference type="AlphaFoldDB" id="A0A5C6NYW6"/>
<evidence type="ECO:0000256" key="2">
    <source>
        <dbReference type="ARBA" id="ARBA00022490"/>
    </source>
</evidence>
<protein>
    <submittedName>
        <fullName evidence="6">Pyroglutamyl-peptidase 1</fullName>
    </submittedName>
</protein>
<name>A0A5C6NYW6_9TELE</name>
<dbReference type="PANTHER" id="PTHR23402:SF1">
    <property type="entry name" value="PYROGLUTAMYL-PEPTIDASE I"/>
    <property type="match status" value="1"/>
</dbReference>
<dbReference type="GO" id="GO:0006508">
    <property type="term" value="P:proteolysis"/>
    <property type="evidence" value="ECO:0007669"/>
    <property type="project" value="UniProtKB-KW"/>
</dbReference>
<organism evidence="6 7">
    <name type="scientific">Takifugu flavidus</name>
    <name type="common">sansaifugu</name>
    <dbReference type="NCBI Taxonomy" id="433684"/>
    <lineage>
        <taxon>Eukaryota</taxon>
        <taxon>Metazoa</taxon>
        <taxon>Chordata</taxon>
        <taxon>Craniata</taxon>
        <taxon>Vertebrata</taxon>
        <taxon>Euteleostomi</taxon>
        <taxon>Actinopterygii</taxon>
        <taxon>Neopterygii</taxon>
        <taxon>Teleostei</taxon>
        <taxon>Neoteleostei</taxon>
        <taxon>Acanthomorphata</taxon>
        <taxon>Eupercaria</taxon>
        <taxon>Tetraodontiformes</taxon>
        <taxon>Tetradontoidea</taxon>
        <taxon>Tetraodontidae</taxon>
        <taxon>Takifugu</taxon>
    </lineage>
</organism>
<evidence type="ECO:0000313" key="7">
    <source>
        <dbReference type="Proteomes" id="UP000324091"/>
    </source>
</evidence>
<evidence type="ECO:0000256" key="1">
    <source>
        <dbReference type="ARBA" id="ARBA00006641"/>
    </source>
</evidence>
<evidence type="ECO:0000256" key="3">
    <source>
        <dbReference type="ARBA" id="ARBA00022670"/>
    </source>
</evidence>
<dbReference type="InterPro" id="IPR016125">
    <property type="entry name" value="Peptidase_C15-like"/>
</dbReference>
<dbReference type="Proteomes" id="UP000324091">
    <property type="component" value="Chromosome 15"/>
</dbReference>
<keyword evidence="7" id="KW-1185">Reference proteome</keyword>
<dbReference type="GO" id="GO:0005829">
    <property type="term" value="C:cytosol"/>
    <property type="evidence" value="ECO:0007669"/>
    <property type="project" value="InterPro"/>
</dbReference>
<dbReference type="SUPFAM" id="SSF53182">
    <property type="entry name" value="Pyrrolidone carboxyl peptidase (pyroglutamate aminopeptidase)"/>
    <property type="match status" value="1"/>
</dbReference>
<accession>A0A5C6NYW6</accession>
<dbReference type="InterPro" id="IPR036440">
    <property type="entry name" value="Peptidase_C15-like_sf"/>
</dbReference>
<sequence length="179" mass="20289">MANKKKVVVTGFEPFGEHDVNASWVAVQELEKLGLDETTDLYVREIPVEYQAVQGLLPALWKEHNPQLLSCFTVLHGEWPRLYKISPGHATICKTLNESNLGVTLSVSKDAGRYLCDYTYYTSLHLGRGCCAFIHVPPLDKPYSSRDLGRALQATILEMLQLLEMDHSLDQHCNNRHEH</sequence>
<dbReference type="Gene3D" id="3.40.630.20">
    <property type="entry name" value="Peptidase C15, pyroglutamyl peptidase I-like"/>
    <property type="match status" value="2"/>
</dbReference>
<comment type="caution">
    <text evidence="6">The sequence shown here is derived from an EMBL/GenBank/DDBJ whole genome shotgun (WGS) entry which is preliminary data.</text>
</comment>
<keyword evidence="5" id="KW-0788">Thiol protease</keyword>
<evidence type="ECO:0000256" key="5">
    <source>
        <dbReference type="ARBA" id="ARBA00022807"/>
    </source>
</evidence>
<comment type="similarity">
    <text evidence="1">Belongs to the peptidase C15 family.</text>
</comment>
<dbReference type="InterPro" id="IPR000816">
    <property type="entry name" value="Peptidase_C15"/>
</dbReference>
<dbReference type="EMBL" id="RHFK02000007">
    <property type="protein sequence ID" value="TWW72712.1"/>
    <property type="molecule type" value="Genomic_DNA"/>
</dbReference>
<reference evidence="6 7" key="1">
    <citation type="submission" date="2019-04" db="EMBL/GenBank/DDBJ databases">
        <title>Chromosome genome assembly for Takifugu flavidus.</title>
        <authorList>
            <person name="Xiao S."/>
        </authorList>
    </citation>
    <scope>NUCLEOTIDE SEQUENCE [LARGE SCALE GENOMIC DNA]</scope>
    <source>
        <strain evidence="6">HTHZ2018</strain>
        <tissue evidence="6">Muscle</tissue>
    </source>
</reference>
<proteinExistence type="inferred from homology"/>
<evidence type="ECO:0000256" key="4">
    <source>
        <dbReference type="ARBA" id="ARBA00022801"/>
    </source>
</evidence>
<evidence type="ECO:0000313" key="6">
    <source>
        <dbReference type="EMBL" id="TWW72712.1"/>
    </source>
</evidence>
<keyword evidence="4" id="KW-0378">Hydrolase</keyword>
<dbReference type="CDD" id="cd00501">
    <property type="entry name" value="Peptidase_C15"/>
    <property type="match status" value="1"/>
</dbReference>
<keyword evidence="2" id="KW-0963">Cytoplasm</keyword>